<feature type="compositionally biased region" description="Basic and acidic residues" evidence="1">
    <location>
        <begin position="27"/>
        <end position="43"/>
    </location>
</feature>
<dbReference type="AlphaFoldDB" id="A0A1I3N615"/>
<dbReference type="OrthoDB" id="7026282at2"/>
<reference evidence="3" key="1">
    <citation type="submission" date="2016-10" db="EMBL/GenBank/DDBJ databases">
        <authorList>
            <person name="Varghese N."/>
            <person name="Submissions S."/>
        </authorList>
    </citation>
    <scope>NUCLEOTIDE SEQUENCE [LARGE SCALE GENOMIC DNA]</scope>
    <source>
        <strain evidence="3">LMG 22563</strain>
    </source>
</reference>
<evidence type="ECO:0000313" key="2">
    <source>
        <dbReference type="EMBL" id="SFJ04764.1"/>
    </source>
</evidence>
<evidence type="ECO:0000256" key="1">
    <source>
        <dbReference type="SAM" id="MobiDB-lite"/>
    </source>
</evidence>
<name>A0A1I3N615_9GAMM</name>
<dbReference type="RefSeq" id="WP_139225484.1">
    <property type="nucleotide sequence ID" value="NZ_FORC01000004.1"/>
</dbReference>
<keyword evidence="3" id="KW-1185">Reference proteome</keyword>
<dbReference type="EMBL" id="FORC01000004">
    <property type="protein sequence ID" value="SFJ04764.1"/>
    <property type="molecule type" value="Genomic_DNA"/>
</dbReference>
<sequence length="64" mass="6507">MTVEENNGPAAPYQGPSVNSSTQGHGSKQEQDAVKSEAGRDTDSASPADDEDVTNGGQDGAKTN</sequence>
<gene>
    <name evidence="2" type="ORF">SAMN05216602_3637</name>
</gene>
<proteinExistence type="predicted"/>
<feature type="compositionally biased region" description="Polar residues" evidence="1">
    <location>
        <begin position="16"/>
        <end position="26"/>
    </location>
</feature>
<protein>
    <submittedName>
        <fullName evidence="2">Uncharacterized protein</fullName>
    </submittedName>
</protein>
<evidence type="ECO:0000313" key="3">
    <source>
        <dbReference type="Proteomes" id="UP000183018"/>
    </source>
</evidence>
<feature type="region of interest" description="Disordered" evidence="1">
    <location>
        <begin position="1"/>
        <end position="64"/>
    </location>
</feature>
<accession>A0A1I3N615</accession>
<dbReference type="Proteomes" id="UP000183018">
    <property type="component" value="Unassembled WGS sequence"/>
</dbReference>
<organism evidence="2 3">
    <name type="scientific">Phytopseudomonas argentinensis</name>
    <dbReference type="NCBI Taxonomy" id="289370"/>
    <lineage>
        <taxon>Bacteria</taxon>
        <taxon>Pseudomonadati</taxon>
        <taxon>Pseudomonadota</taxon>
        <taxon>Gammaproteobacteria</taxon>
        <taxon>Pseudomonadales</taxon>
        <taxon>Pseudomonadaceae</taxon>
        <taxon>Phytopseudomonas</taxon>
    </lineage>
</organism>